<dbReference type="AlphaFoldDB" id="A0A444X8I4"/>
<evidence type="ECO:0000313" key="3">
    <source>
        <dbReference type="Proteomes" id="UP000289738"/>
    </source>
</evidence>
<keyword evidence="3" id="KW-1185">Reference proteome</keyword>
<feature type="region of interest" description="Disordered" evidence="1">
    <location>
        <begin position="37"/>
        <end position="63"/>
    </location>
</feature>
<evidence type="ECO:0000256" key="1">
    <source>
        <dbReference type="SAM" id="MobiDB-lite"/>
    </source>
</evidence>
<protein>
    <submittedName>
        <fullName evidence="2">Uncharacterized protein</fullName>
    </submittedName>
</protein>
<comment type="caution">
    <text evidence="2">The sequence shown here is derived from an EMBL/GenBank/DDBJ whole genome shotgun (WGS) entry which is preliminary data.</text>
</comment>
<dbReference type="Proteomes" id="UP000289738">
    <property type="component" value="Chromosome B10"/>
</dbReference>
<reference evidence="2 3" key="1">
    <citation type="submission" date="2019-01" db="EMBL/GenBank/DDBJ databases">
        <title>Sequencing of cultivated peanut Arachis hypogaea provides insights into genome evolution and oil improvement.</title>
        <authorList>
            <person name="Chen X."/>
        </authorList>
    </citation>
    <scope>NUCLEOTIDE SEQUENCE [LARGE SCALE GENOMIC DNA]</scope>
    <source>
        <strain evidence="3">cv. Fuhuasheng</strain>
        <tissue evidence="2">Leaves</tissue>
    </source>
</reference>
<organism evidence="2 3">
    <name type="scientific">Arachis hypogaea</name>
    <name type="common">Peanut</name>
    <dbReference type="NCBI Taxonomy" id="3818"/>
    <lineage>
        <taxon>Eukaryota</taxon>
        <taxon>Viridiplantae</taxon>
        <taxon>Streptophyta</taxon>
        <taxon>Embryophyta</taxon>
        <taxon>Tracheophyta</taxon>
        <taxon>Spermatophyta</taxon>
        <taxon>Magnoliopsida</taxon>
        <taxon>eudicotyledons</taxon>
        <taxon>Gunneridae</taxon>
        <taxon>Pentapetalae</taxon>
        <taxon>rosids</taxon>
        <taxon>fabids</taxon>
        <taxon>Fabales</taxon>
        <taxon>Fabaceae</taxon>
        <taxon>Papilionoideae</taxon>
        <taxon>50 kb inversion clade</taxon>
        <taxon>dalbergioids sensu lato</taxon>
        <taxon>Dalbergieae</taxon>
        <taxon>Pterocarpus clade</taxon>
        <taxon>Arachis</taxon>
    </lineage>
</organism>
<proteinExistence type="predicted"/>
<gene>
    <name evidence="2" type="ORF">Ahy_B10g105617</name>
</gene>
<dbReference type="STRING" id="3818.A0A444X8I4"/>
<sequence>MIHHTLVAEKLSPKHQNHKIRLYLKFTKGAERTPQEQRWRELCDDGDEGSRCDESGGGRSSCDARDDREIVQCERWQRRKKLVRPEKKQLVRKKLRFLKLMMESKRNTYYKILARSGKMIDQNLALCPKGIGVSLEQWTTFIDYKLKSRTQKTANKRIFTRAEMYPISYKKNDESFVNDEAREKSEQLALFQANESSPNDDVYIKLFGKEHPDRVRGVKFGVCPSQVMNSTNSFRGASSSCNHNFDMTKIFSMEIELQENKAIIFLLQAQYHMTFLQL</sequence>
<accession>A0A444X8I4</accession>
<dbReference type="EMBL" id="SDMP01000020">
    <property type="protein sequence ID" value="RYQ85964.1"/>
    <property type="molecule type" value="Genomic_DNA"/>
</dbReference>
<evidence type="ECO:0000313" key="2">
    <source>
        <dbReference type="EMBL" id="RYQ85964.1"/>
    </source>
</evidence>
<name>A0A444X8I4_ARAHY</name>